<feature type="chain" id="PRO_5026186318" evidence="1">
    <location>
        <begin position="23"/>
        <end position="68"/>
    </location>
</feature>
<accession>A0A6G3XRE7</accession>
<dbReference type="AlphaFoldDB" id="A0A6G3XRE7"/>
<dbReference type="EMBL" id="JAAGMN010008402">
    <property type="protein sequence ID" value="NEE20080.1"/>
    <property type="molecule type" value="Genomic_DNA"/>
</dbReference>
<proteinExistence type="predicted"/>
<feature type="non-terminal residue" evidence="2">
    <location>
        <position position="68"/>
    </location>
</feature>
<sequence>MKQRSVRSFAAALSVMTVIVSAAACSTKAPNGTDGRSPQNAKIALLMPDIASTRYELYDAPLFKAKMK</sequence>
<protein>
    <submittedName>
        <fullName evidence="2">ABC transporter substrate-binding protein</fullName>
    </submittedName>
</protein>
<evidence type="ECO:0000313" key="2">
    <source>
        <dbReference type="EMBL" id="NEE20080.1"/>
    </source>
</evidence>
<comment type="caution">
    <text evidence="2">The sequence shown here is derived from an EMBL/GenBank/DDBJ whole genome shotgun (WGS) entry which is preliminary data.</text>
</comment>
<gene>
    <name evidence="2" type="ORF">G3M58_78165</name>
</gene>
<evidence type="ECO:0000256" key="1">
    <source>
        <dbReference type="SAM" id="SignalP"/>
    </source>
</evidence>
<feature type="signal peptide" evidence="1">
    <location>
        <begin position="1"/>
        <end position="22"/>
    </location>
</feature>
<keyword evidence="1" id="KW-0732">Signal</keyword>
<name>A0A6G3XRE7_9ACTN</name>
<dbReference type="PROSITE" id="PS51257">
    <property type="entry name" value="PROKAR_LIPOPROTEIN"/>
    <property type="match status" value="1"/>
</dbReference>
<organism evidence="2">
    <name type="scientific">Streptomyces sp. SID7499</name>
    <dbReference type="NCBI Taxonomy" id="2706086"/>
    <lineage>
        <taxon>Bacteria</taxon>
        <taxon>Bacillati</taxon>
        <taxon>Actinomycetota</taxon>
        <taxon>Actinomycetes</taxon>
        <taxon>Kitasatosporales</taxon>
        <taxon>Streptomycetaceae</taxon>
        <taxon>Streptomyces</taxon>
    </lineage>
</organism>
<reference evidence="2" key="1">
    <citation type="submission" date="2020-01" db="EMBL/GenBank/DDBJ databases">
        <title>Insect and environment-associated Actinomycetes.</title>
        <authorList>
            <person name="Currrie C."/>
            <person name="Chevrette M."/>
            <person name="Carlson C."/>
            <person name="Stubbendieck R."/>
            <person name="Wendt-Pienkowski E."/>
        </authorList>
    </citation>
    <scope>NUCLEOTIDE SEQUENCE</scope>
    <source>
        <strain evidence="2">SID7499</strain>
    </source>
</reference>